<dbReference type="SUPFAM" id="SSF52172">
    <property type="entry name" value="CheY-like"/>
    <property type="match status" value="1"/>
</dbReference>
<name>A0A7C3VH64_9CYAN</name>
<sequence length="578" mass="65672">MQKILVIEDETSVRENIIELLFAEEFEVICAENGRQGVRRATAEVPDLIICDVMMPELDGFGVLTELRQNPATSRIPFIFLTAKADRADWRQGMELGADDYLTKPFTREELLGAIAARYQKQLALQQERDRELQQLEQKYRHRLQTDSLTTLPTRLMLPSLLEQATAKITASEPIVPLICLGLDRFSRINDNLGNDFGDRLLVAVAQRLNASVRMGCATIRLDSDRFAIITPPSPSRTQAARTTETILTSLRLPFRLEDQEIFITASFGIALYPQDGRHIEQLIQNATKALNVVKVQGGDDYQFYLAARHGYSENDLALENQLRYALERQQLQLYYQPQYHLQTGEITGAEALLRWRLDDGSFIPPAKFIPLAETSGLIVPIGEWVLQTACQEAKIWQKAGFPNLRVAVNISARQLERPDWRSSLVKILTNEDFPPQLLELELTESILLRDTEAAIKALQALKALSVRIAIDDFGTGYSGLSYLQRFPFDKLKIDRSFILNLHQDSTKSNLTQAIIEMARYLHLKVVAEGVESAEEMAWLQERYCDEIQGYFFSHPLPLEQFLKFLDPRNRGSMNALG</sequence>
<dbReference type="FunFam" id="3.20.20.450:FF:000001">
    <property type="entry name" value="Cyclic di-GMP phosphodiesterase yahA"/>
    <property type="match status" value="1"/>
</dbReference>
<dbReference type="PANTHER" id="PTHR44757">
    <property type="entry name" value="DIGUANYLATE CYCLASE DGCP"/>
    <property type="match status" value="1"/>
</dbReference>
<dbReference type="InterPro" id="IPR011006">
    <property type="entry name" value="CheY-like_superfamily"/>
</dbReference>
<dbReference type="Gene3D" id="3.20.20.450">
    <property type="entry name" value="EAL domain"/>
    <property type="match status" value="1"/>
</dbReference>
<gene>
    <name evidence="5" type="ORF">ENR15_10095</name>
</gene>
<dbReference type="PROSITE" id="PS50883">
    <property type="entry name" value="EAL"/>
    <property type="match status" value="1"/>
</dbReference>
<dbReference type="PROSITE" id="PS50887">
    <property type="entry name" value="GGDEF"/>
    <property type="match status" value="1"/>
</dbReference>
<dbReference type="PROSITE" id="PS50110">
    <property type="entry name" value="RESPONSE_REGULATORY"/>
    <property type="match status" value="1"/>
</dbReference>
<keyword evidence="1" id="KW-0597">Phosphoprotein</keyword>
<organism evidence="5">
    <name type="scientific">Planktothricoides sp. SpSt-374</name>
    <dbReference type="NCBI Taxonomy" id="2282167"/>
    <lineage>
        <taxon>Bacteria</taxon>
        <taxon>Bacillati</taxon>
        <taxon>Cyanobacteriota</taxon>
        <taxon>Cyanophyceae</taxon>
        <taxon>Oscillatoriophycideae</taxon>
        <taxon>Oscillatoriales</taxon>
        <taxon>Oscillatoriaceae</taxon>
        <taxon>Planktothricoides</taxon>
    </lineage>
</organism>
<dbReference type="PANTHER" id="PTHR44757:SF2">
    <property type="entry name" value="BIOFILM ARCHITECTURE MAINTENANCE PROTEIN MBAA"/>
    <property type="match status" value="1"/>
</dbReference>
<proteinExistence type="predicted"/>
<dbReference type="NCBIfam" id="TIGR00254">
    <property type="entry name" value="GGDEF"/>
    <property type="match status" value="1"/>
</dbReference>
<feature type="domain" description="EAL" evidence="3">
    <location>
        <begin position="316"/>
        <end position="570"/>
    </location>
</feature>
<dbReference type="InterPro" id="IPR001789">
    <property type="entry name" value="Sig_transdc_resp-reg_receiver"/>
</dbReference>
<dbReference type="InterPro" id="IPR035919">
    <property type="entry name" value="EAL_sf"/>
</dbReference>
<dbReference type="Pfam" id="PF00072">
    <property type="entry name" value="Response_reg"/>
    <property type="match status" value="1"/>
</dbReference>
<dbReference type="CDD" id="cd01949">
    <property type="entry name" value="GGDEF"/>
    <property type="match status" value="1"/>
</dbReference>
<accession>A0A7C3VH64</accession>
<dbReference type="SMART" id="SM00052">
    <property type="entry name" value="EAL"/>
    <property type="match status" value="1"/>
</dbReference>
<dbReference type="Gene3D" id="3.40.50.2300">
    <property type="match status" value="1"/>
</dbReference>
<dbReference type="SUPFAM" id="SSF55073">
    <property type="entry name" value="Nucleotide cyclase"/>
    <property type="match status" value="1"/>
</dbReference>
<reference evidence="5" key="1">
    <citation type="journal article" date="2020" name="mSystems">
        <title>Genome- and Community-Level Interaction Insights into Carbon Utilization and Element Cycling Functions of Hydrothermarchaeota in Hydrothermal Sediment.</title>
        <authorList>
            <person name="Zhou Z."/>
            <person name="Liu Y."/>
            <person name="Xu W."/>
            <person name="Pan J."/>
            <person name="Luo Z.H."/>
            <person name="Li M."/>
        </authorList>
    </citation>
    <scope>NUCLEOTIDE SEQUENCE [LARGE SCALE GENOMIC DNA]</scope>
    <source>
        <strain evidence="5">SpSt-374</strain>
    </source>
</reference>
<dbReference type="InterPro" id="IPR000160">
    <property type="entry name" value="GGDEF_dom"/>
</dbReference>
<dbReference type="SMART" id="SM00448">
    <property type="entry name" value="REC"/>
    <property type="match status" value="1"/>
</dbReference>
<feature type="modified residue" description="4-aspartylphosphate" evidence="1">
    <location>
        <position position="52"/>
    </location>
</feature>
<comment type="caution">
    <text evidence="5">The sequence shown here is derived from an EMBL/GenBank/DDBJ whole genome shotgun (WGS) entry which is preliminary data.</text>
</comment>
<dbReference type="InterPro" id="IPR001633">
    <property type="entry name" value="EAL_dom"/>
</dbReference>
<evidence type="ECO:0000259" key="2">
    <source>
        <dbReference type="PROSITE" id="PS50110"/>
    </source>
</evidence>
<dbReference type="SMART" id="SM00267">
    <property type="entry name" value="GGDEF"/>
    <property type="match status" value="1"/>
</dbReference>
<dbReference type="CDD" id="cd17574">
    <property type="entry name" value="REC_OmpR"/>
    <property type="match status" value="1"/>
</dbReference>
<dbReference type="GO" id="GO:0000160">
    <property type="term" value="P:phosphorelay signal transduction system"/>
    <property type="evidence" value="ECO:0007669"/>
    <property type="project" value="InterPro"/>
</dbReference>
<protein>
    <submittedName>
        <fullName evidence="5">EAL domain-containing protein</fullName>
    </submittedName>
</protein>
<dbReference type="Pfam" id="PF00563">
    <property type="entry name" value="EAL"/>
    <property type="match status" value="1"/>
</dbReference>
<feature type="domain" description="GGDEF" evidence="4">
    <location>
        <begin position="174"/>
        <end position="307"/>
    </location>
</feature>
<evidence type="ECO:0000313" key="5">
    <source>
        <dbReference type="EMBL" id="HGG00979.1"/>
    </source>
</evidence>
<feature type="domain" description="Response regulatory" evidence="2">
    <location>
        <begin position="3"/>
        <end position="119"/>
    </location>
</feature>
<evidence type="ECO:0000256" key="1">
    <source>
        <dbReference type="PROSITE-ProRule" id="PRU00169"/>
    </source>
</evidence>
<dbReference type="SUPFAM" id="SSF141868">
    <property type="entry name" value="EAL domain-like"/>
    <property type="match status" value="1"/>
</dbReference>
<dbReference type="InterPro" id="IPR043128">
    <property type="entry name" value="Rev_trsase/Diguanyl_cyclase"/>
</dbReference>
<dbReference type="AlphaFoldDB" id="A0A7C3VH64"/>
<dbReference type="InterPro" id="IPR052155">
    <property type="entry name" value="Biofilm_reg_signaling"/>
</dbReference>
<dbReference type="Gene3D" id="3.30.70.270">
    <property type="match status" value="1"/>
</dbReference>
<dbReference type="Pfam" id="PF00990">
    <property type="entry name" value="GGDEF"/>
    <property type="match status" value="1"/>
</dbReference>
<dbReference type="InterPro" id="IPR029787">
    <property type="entry name" value="Nucleotide_cyclase"/>
</dbReference>
<dbReference type="EMBL" id="DSPX01000098">
    <property type="protein sequence ID" value="HGG00979.1"/>
    <property type="molecule type" value="Genomic_DNA"/>
</dbReference>
<dbReference type="CDD" id="cd01948">
    <property type="entry name" value="EAL"/>
    <property type="match status" value="1"/>
</dbReference>
<evidence type="ECO:0000259" key="4">
    <source>
        <dbReference type="PROSITE" id="PS50887"/>
    </source>
</evidence>
<evidence type="ECO:0000259" key="3">
    <source>
        <dbReference type="PROSITE" id="PS50883"/>
    </source>
</evidence>